<feature type="region of interest" description="Disordered" evidence="1">
    <location>
        <begin position="103"/>
        <end position="139"/>
    </location>
</feature>
<reference evidence="2 3" key="1">
    <citation type="submission" date="2018-11" db="EMBL/GenBank/DDBJ databases">
        <title>Gordonia insulae sp. nov., isolated from an island soil.</title>
        <authorList>
            <person name="Kim Y.S."/>
            <person name="Kim S.B."/>
        </authorList>
    </citation>
    <scope>NUCLEOTIDE SEQUENCE [LARGE SCALE GENOMIC DNA]</scope>
    <source>
        <strain evidence="2 3">MMS17-SY073</strain>
    </source>
</reference>
<sequence length="139" mass="14198">MTSDDTTGPGDDDNVAGHERGATGDPVRDFLLGVATQIDQLAAVFGGTGQRGAANGFSVDTAALGDLSGEITTLITEIGDLLARLIAALIAVLEAMAGVLRSGPATAPDGTPHYQPISVRIDVTDPSSATRRRQPEGEN</sequence>
<dbReference type="KEGG" id="gom:D7316_00247"/>
<dbReference type="Proteomes" id="UP000271469">
    <property type="component" value="Chromosome"/>
</dbReference>
<keyword evidence="3" id="KW-1185">Reference proteome</keyword>
<evidence type="ECO:0000313" key="3">
    <source>
        <dbReference type="Proteomes" id="UP000271469"/>
    </source>
</evidence>
<accession>A0A3G8JFI0</accession>
<evidence type="ECO:0000313" key="2">
    <source>
        <dbReference type="EMBL" id="AZG43678.1"/>
    </source>
</evidence>
<proteinExistence type="predicted"/>
<dbReference type="AlphaFoldDB" id="A0A3G8JFI0"/>
<evidence type="ECO:0000256" key="1">
    <source>
        <dbReference type="SAM" id="MobiDB-lite"/>
    </source>
</evidence>
<organism evidence="2 3">
    <name type="scientific">Gordonia insulae</name>
    <dbReference type="NCBI Taxonomy" id="2420509"/>
    <lineage>
        <taxon>Bacteria</taxon>
        <taxon>Bacillati</taxon>
        <taxon>Actinomycetota</taxon>
        <taxon>Actinomycetes</taxon>
        <taxon>Mycobacteriales</taxon>
        <taxon>Gordoniaceae</taxon>
        <taxon>Gordonia</taxon>
    </lineage>
</organism>
<dbReference type="EMBL" id="CP033972">
    <property type="protein sequence ID" value="AZG43678.1"/>
    <property type="molecule type" value="Genomic_DNA"/>
</dbReference>
<dbReference type="OrthoDB" id="4376393at2"/>
<gene>
    <name evidence="2" type="ORF">D7316_00247</name>
</gene>
<name>A0A3G8JFI0_9ACTN</name>
<feature type="region of interest" description="Disordered" evidence="1">
    <location>
        <begin position="1"/>
        <end position="23"/>
    </location>
</feature>
<dbReference type="RefSeq" id="WP_124706680.1">
    <property type="nucleotide sequence ID" value="NZ_CP033972.1"/>
</dbReference>
<protein>
    <submittedName>
        <fullName evidence="2">Uncharacterized protein</fullName>
    </submittedName>
</protein>